<reference evidence="1 2" key="1">
    <citation type="submission" date="2021-01" db="EMBL/GenBank/DDBJ databases">
        <title>Azospirillum sp. YIM DDC1 draft genome.</title>
        <authorList>
            <person name="Wang Y.-X."/>
        </authorList>
    </citation>
    <scope>NUCLEOTIDE SEQUENCE [LARGE SCALE GENOMIC DNA]</scope>
    <source>
        <strain evidence="1 2">YIM DDC1</strain>
    </source>
</reference>
<dbReference type="Gene3D" id="3.30.2310.20">
    <property type="entry name" value="RelE-like"/>
    <property type="match status" value="1"/>
</dbReference>
<dbReference type="EMBL" id="JAEPIV010000029">
    <property type="protein sequence ID" value="MBK4722747.1"/>
    <property type="molecule type" value="Genomic_DNA"/>
</dbReference>
<evidence type="ECO:0000313" key="2">
    <source>
        <dbReference type="Proteomes" id="UP000654452"/>
    </source>
</evidence>
<accession>A0ABS1I7Q9</accession>
<organism evidence="1 2">
    <name type="scientific">Azospirillum aestuarii</name>
    <dbReference type="NCBI Taxonomy" id="2802052"/>
    <lineage>
        <taxon>Bacteria</taxon>
        <taxon>Pseudomonadati</taxon>
        <taxon>Pseudomonadota</taxon>
        <taxon>Alphaproteobacteria</taxon>
        <taxon>Rhodospirillales</taxon>
        <taxon>Azospirillaceae</taxon>
        <taxon>Azospirillum</taxon>
    </lineage>
</organism>
<dbReference type="Proteomes" id="UP000654452">
    <property type="component" value="Unassembled WGS sequence"/>
</dbReference>
<dbReference type="InterPro" id="IPR035093">
    <property type="entry name" value="RelE/ParE_toxin_dom_sf"/>
</dbReference>
<proteinExistence type="predicted"/>
<keyword evidence="2" id="KW-1185">Reference proteome</keyword>
<evidence type="ECO:0000313" key="1">
    <source>
        <dbReference type="EMBL" id="MBK4722747.1"/>
    </source>
</evidence>
<comment type="caution">
    <text evidence="1">The sequence shown here is derived from an EMBL/GenBank/DDBJ whole genome shotgun (WGS) entry which is preliminary data.</text>
</comment>
<gene>
    <name evidence="1" type="ORF">JJL56_28220</name>
</gene>
<evidence type="ECO:0008006" key="3">
    <source>
        <dbReference type="Google" id="ProtNLM"/>
    </source>
</evidence>
<sequence length="90" mass="10657">MAILSFADSQLEELYRTGTSREHSADLIERILMALDRLDVVARLQELHFPRSLRLTKDARESNRFRIHVKDSAWISFVWQHPHCLDVRLE</sequence>
<dbReference type="RefSeq" id="WP_200487129.1">
    <property type="nucleotide sequence ID" value="NZ_JAEPIV010000029.1"/>
</dbReference>
<protein>
    <recommendedName>
        <fullName evidence="3">Type II toxin-antitoxin system RelE/ParE family toxin</fullName>
    </recommendedName>
</protein>
<name>A0ABS1I7Q9_9PROT</name>